<dbReference type="GO" id="GO:0006879">
    <property type="term" value="P:intracellular iron ion homeostasis"/>
    <property type="evidence" value="ECO:0007669"/>
    <property type="project" value="TreeGrafter"/>
</dbReference>
<dbReference type="RefSeq" id="XP_041406214.1">
    <property type="nucleotide sequence ID" value="XM_041550280.1"/>
</dbReference>
<dbReference type="PROSITE" id="PS50073">
    <property type="entry name" value="COPPER_FIST_2"/>
    <property type="match status" value="1"/>
</dbReference>
<evidence type="ECO:0000313" key="10">
    <source>
        <dbReference type="EMBL" id="CAB4254370.1"/>
    </source>
</evidence>
<evidence type="ECO:0000256" key="3">
    <source>
        <dbReference type="ARBA" id="ARBA00022833"/>
    </source>
</evidence>
<feature type="compositionally biased region" description="Low complexity" evidence="8">
    <location>
        <begin position="600"/>
        <end position="636"/>
    </location>
</feature>
<comment type="caution">
    <text evidence="10">The sequence shown here is derived from an EMBL/GenBank/DDBJ whole genome shotgun (WGS) entry which is preliminary data.</text>
</comment>
<keyword evidence="5" id="KW-0805">Transcription regulation</keyword>
<evidence type="ECO:0000256" key="2">
    <source>
        <dbReference type="ARBA" id="ARBA00022723"/>
    </source>
</evidence>
<evidence type="ECO:0000256" key="7">
    <source>
        <dbReference type="ARBA" id="ARBA00023242"/>
    </source>
</evidence>
<keyword evidence="2" id="KW-0479">Metal-binding</keyword>
<dbReference type="PANTHER" id="PTHR28088:SF5">
    <property type="entry name" value="TRANSCRIPTIONAL ACTIVATOR HAA1-RELATED"/>
    <property type="match status" value="1"/>
</dbReference>
<accession>A0A8H2VF43</accession>
<dbReference type="PRINTS" id="PR00617">
    <property type="entry name" value="COPPERFIST"/>
</dbReference>
<dbReference type="GO" id="GO:0000978">
    <property type="term" value="F:RNA polymerase II cis-regulatory region sequence-specific DNA binding"/>
    <property type="evidence" value="ECO:0007669"/>
    <property type="project" value="TreeGrafter"/>
</dbReference>
<evidence type="ECO:0000256" key="8">
    <source>
        <dbReference type="SAM" id="MobiDB-lite"/>
    </source>
</evidence>
<evidence type="ECO:0000256" key="1">
    <source>
        <dbReference type="ARBA" id="ARBA00004123"/>
    </source>
</evidence>
<keyword evidence="7" id="KW-0539">Nucleus</keyword>
<name>A0A8H2VF43_9SACH</name>
<gene>
    <name evidence="10" type="ORF">KABA2_04S04708</name>
</gene>
<feature type="compositionally biased region" description="Polar residues" evidence="8">
    <location>
        <begin position="395"/>
        <end position="404"/>
    </location>
</feature>
<dbReference type="AlphaFoldDB" id="A0A8H2VF43"/>
<keyword evidence="11" id="KW-1185">Reference proteome</keyword>
<feature type="compositionally biased region" description="Basic residues" evidence="8">
    <location>
        <begin position="113"/>
        <end position="129"/>
    </location>
</feature>
<feature type="region of interest" description="Disordered" evidence="8">
    <location>
        <begin position="113"/>
        <end position="163"/>
    </location>
</feature>
<dbReference type="FunFam" id="3.90.430.10:FF:000001">
    <property type="entry name" value="Copper fist DNA-binding protein"/>
    <property type="match status" value="1"/>
</dbReference>
<dbReference type="Proteomes" id="UP000644660">
    <property type="component" value="Unassembled WGS sequence"/>
</dbReference>
<dbReference type="Pfam" id="PF00649">
    <property type="entry name" value="Copper-fist"/>
    <property type="match status" value="1"/>
</dbReference>
<dbReference type="Gene3D" id="3.90.430.10">
    <property type="entry name" value="Copper fist DNA-binding domain"/>
    <property type="match status" value="1"/>
</dbReference>
<keyword evidence="6" id="KW-0804">Transcription</keyword>
<dbReference type="PROSITE" id="PS01119">
    <property type="entry name" value="COPPER_FIST_1"/>
    <property type="match status" value="1"/>
</dbReference>
<feature type="compositionally biased region" description="Polar residues" evidence="8">
    <location>
        <begin position="261"/>
        <end position="279"/>
    </location>
</feature>
<protein>
    <submittedName>
        <fullName evidence="10">Similar to Saccharomyces cerevisiae YGL166W CUP2 Copper-binding transcription factor</fullName>
    </submittedName>
</protein>
<dbReference type="GeneID" id="64857361"/>
<dbReference type="SMART" id="SM01090">
    <property type="entry name" value="Copper-fist"/>
    <property type="match status" value="1"/>
</dbReference>
<feature type="compositionally biased region" description="Low complexity" evidence="8">
    <location>
        <begin position="280"/>
        <end position="308"/>
    </location>
</feature>
<dbReference type="InterPro" id="IPR036395">
    <property type="entry name" value="Cu_fist_DNA-bd_dom_sf"/>
</dbReference>
<dbReference type="GO" id="GO:0005507">
    <property type="term" value="F:copper ion binding"/>
    <property type="evidence" value="ECO:0007669"/>
    <property type="project" value="InterPro"/>
</dbReference>
<feature type="region of interest" description="Disordered" evidence="8">
    <location>
        <begin position="594"/>
        <end position="638"/>
    </location>
</feature>
<dbReference type="OrthoDB" id="5600085at2759"/>
<feature type="compositionally biased region" description="Polar residues" evidence="8">
    <location>
        <begin position="309"/>
        <end position="321"/>
    </location>
</feature>
<comment type="subcellular location">
    <subcellularLocation>
        <location evidence="1">Nucleus</location>
    </subcellularLocation>
</comment>
<feature type="domain" description="Copper-fist" evidence="9">
    <location>
        <begin position="1"/>
        <end position="40"/>
    </location>
</feature>
<keyword evidence="3" id="KW-0862">Zinc</keyword>
<evidence type="ECO:0000256" key="6">
    <source>
        <dbReference type="ARBA" id="ARBA00023163"/>
    </source>
</evidence>
<dbReference type="PANTHER" id="PTHR28088">
    <property type="entry name" value="TRANSCRIPTIONAL ACTIVATOR HAA1-RELATED"/>
    <property type="match status" value="1"/>
</dbReference>
<organism evidence="10 11">
    <name type="scientific">Maudiozyma barnettii</name>
    <dbReference type="NCBI Taxonomy" id="61262"/>
    <lineage>
        <taxon>Eukaryota</taxon>
        <taxon>Fungi</taxon>
        <taxon>Dikarya</taxon>
        <taxon>Ascomycota</taxon>
        <taxon>Saccharomycotina</taxon>
        <taxon>Saccharomycetes</taxon>
        <taxon>Saccharomycetales</taxon>
        <taxon>Saccharomycetaceae</taxon>
        <taxon>Maudiozyma</taxon>
    </lineage>
</organism>
<proteinExistence type="predicted"/>
<evidence type="ECO:0000313" key="11">
    <source>
        <dbReference type="Proteomes" id="UP000644660"/>
    </source>
</evidence>
<dbReference type="InterPro" id="IPR001083">
    <property type="entry name" value="Cu_fist_DNA-bd_dom"/>
</dbReference>
<feature type="compositionally biased region" description="Low complexity" evidence="8">
    <location>
        <begin position="130"/>
        <end position="143"/>
    </location>
</feature>
<dbReference type="EMBL" id="CAEFZW010000004">
    <property type="protein sequence ID" value="CAB4254370.1"/>
    <property type="molecule type" value="Genomic_DNA"/>
</dbReference>
<dbReference type="SUPFAM" id="SSF57879">
    <property type="entry name" value="Zinc domain conserved in yeast copper-regulated transcription factors"/>
    <property type="match status" value="1"/>
</dbReference>
<dbReference type="SMART" id="SM00412">
    <property type="entry name" value="Cu_FIST"/>
    <property type="match status" value="1"/>
</dbReference>
<dbReference type="GO" id="GO:0005634">
    <property type="term" value="C:nucleus"/>
    <property type="evidence" value="ECO:0007669"/>
    <property type="project" value="UniProtKB-SubCell"/>
</dbReference>
<sequence>MVLINGIKYACERCIRGHRVTTCNHTDQPLMMIKPKGRPSTTCAYCKELRKSKGIKPPGTCTCGRQEKKRLAQKAKEETRAKARELAGKNCTCNNSNIIDGIEISKENMIKKCPVHSKKTKRSPSKKRTTTNSTTGSISSSINHNHHNHHPNNKPRAGIFPRVNSSTSLDSNFLSASSILSDSSNHLSTNFIDSDILSGKITKDYHHVPSLASISSLQSSNSLDQNISSPQSPPLGAMQFNFITGGFNNNNNNINNNINNSSGLHNVSRNWDNSNGKSYSNHNQSQNGSNISSSQINLNMLGSSSNNSHTNMGKNYQSSFHIGSPPVGNKSALASPPLKPNPGAVIVPLEEFVPPDLNGVGRVTDSSSYVNDWALNGGENASFKEYGSRSDSRKSSIVPSVTSNEADDYSIHQYGKPLPDRQPQASNGLLDMFLDSSSISTLSKANVLLQEKNNGNHIEKSKLYTESFYPNERTKSQRTTGDNDSIRSVEVLSLTPSFMDIPGSYTNAKRKTRPNREGNNGQIPISNSNNSAISSVFQNKQRSSSMDRNHRYIKNLADNTINPEVTDGGAIYDSFNINSNMDVNKFPIMNDTTIDDDDNNNNNTNTNTTNNNNDMFNHNNNINNNNVNQNDVDTNNLYSSEASPVNALQFSSPPSQLLSEQGFADLDNFMSTL</sequence>
<feature type="compositionally biased region" description="Basic residues" evidence="8">
    <location>
        <begin position="144"/>
        <end position="153"/>
    </location>
</feature>
<feature type="region of interest" description="Disordered" evidence="8">
    <location>
        <begin position="258"/>
        <end position="336"/>
    </location>
</feature>
<evidence type="ECO:0000256" key="5">
    <source>
        <dbReference type="ARBA" id="ARBA00023015"/>
    </source>
</evidence>
<evidence type="ECO:0000256" key="4">
    <source>
        <dbReference type="ARBA" id="ARBA00023008"/>
    </source>
</evidence>
<feature type="region of interest" description="Disordered" evidence="8">
    <location>
        <begin position="380"/>
        <end position="404"/>
    </location>
</feature>
<dbReference type="GO" id="GO:0006878">
    <property type="term" value="P:intracellular copper ion homeostasis"/>
    <property type="evidence" value="ECO:0007669"/>
    <property type="project" value="TreeGrafter"/>
</dbReference>
<dbReference type="GO" id="GO:0045944">
    <property type="term" value="P:positive regulation of transcription by RNA polymerase II"/>
    <property type="evidence" value="ECO:0007669"/>
    <property type="project" value="TreeGrafter"/>
</dbReference>
<dbReference type="InterPro" id="IPR051763">
    <property type="entry name" value="Copper_Homeo_Regul"/>
</dbReference>
<reference evidence="10 11" key="1">
    <citation type="submission" date="2020-05" db="EMBL/GenBank/DDBJ databases">
        <authorList>
            <person name="Casaregola S."/>
            <person name="Devillers H."/>
            <person name="Grondin C."/>
        </authorList>
    </citation>
    <scope>NUCLEOTIDE SEQUENCE [LARGE SCALE GENOMIC DNA]</scope>
    <source>
        <strain evidence="10 11">CLIB 1767</strain>
    </source>
</reference>
<dbReference type="GO" id="GO:0000981">
    <property type="term" value="F:DNA-binding transcription factor activity, RNA polymerase II-specific"/>
    <property type="evidence" value="ECO:0007669"/>
    <property type="project" value="TreeGrafter"/>
</dbReference>
<keyword evidence="4" id="KW-0186">Copper</keyword>
<evidence type="ECO:0000259" key="9">
    <source>
        <dbReference type="PROSITE" id="PS50073"/>
    </source>
</evidence>
<feature type="region of interest" description="Disordered" evidence="8">
    <location>
        <begin position="502"/>
        <end position="530"/>
    </location>
</feature>